<feature type="domain" description="DUF8211" evidence="1">
    <location>
        <begin position="2"/>
        <end position="104"/>
    </location>
</feature>
<gene>
    <name evidence="2" type="ORF">RhiirC2_569656</name>
</gene>
<comment type="caution">
    <text evidence="2">The sequence shown here is derived from an EMBL/GenBank/DDBJ whole genome shotgun (WGS) entry which is preliminary data.</text>
</comment>
<dbReference type="Pfam" id="PF26638">
    <property type="entry name" value="DUF8211"/>
    <property type="match status" value="1"/>
</dbReference>
<protein>
    <recommendedName>
        <fullName evidence="1">DUF8211 domain-containing protein</fullName>
    </recommendedName>
</protein>
<sequence>MIHARDRYSIKHLNNKHIYRKKLSNLSIQCSHNPRVSKTQEIRFDQAKRRIFHKKEHNPLNLRQHKLATAQRYRFMFSESQFVLKPIKHLLYNHSLHHRNYKFWTPFFGCPGIRIKTTTLDDTSPPDIISTVVPYNLIPNMFIPHKYRNIIPKFRPFLLQSAHMYNLHINLPPPLTKKQRRALRIKNERIKNLRIQNEEAILQGTSFNRINKRIHMKFTLTRICESFHEEMLDYTKQYLAADDEQSKIQIYKDMSAFTIQRIKVANQRFNFAK</sequence>
<organism evidence="2 3">
    <name type="scientific">Rhizophagus irregularis</name>
    <dbReference type="NCBI Taxonomy" id="588596"/>
    <lineage>
        <taxon>Eukaryota</taxon>
        <taxon>Fungi</taxon>
        <taxon>Fungi incertae sedis</taxon>
        <taxon>Mucoromycota</taxon>
        <taxon>Glomeromycotina</taxon>
        <taxon>Glomeromycetes</taxon>
        <taxon>Glomerales</taxon>
        <taxon>Glomeraceae</taxon>
        <taxon>Rhizophagus</taxon>
    </lineage>
</organism>
<proteinExistence type="predicted"/>
<dbReference type="Proteomes" id="UP000233469">
    <property type="component" value="Unassembled WGS sequence"/>
</dbReference>
<dbReference type="AlphaFoldDB" id="A0A2N1N0P3"/>
<dbReference type="InterPro" id="IPR058524">
    <property type="entry name" value="DUF8211"/>
</dbReference>
<evidence type="ECO:0000259" key="1">
    <source>
        <dbReference type="Pfam" id="PF26638"/>
    </source>
</evidence>
<accession>A0A2N1N0P3</accession>
<dbReference type="EMBL" id="LLXL01000956">
    <property type="protein sequence ID" value="PKK67465.1"/>
    <property type="molecule type" value="Genomic_DNA"/>
</dbReference>
<reference evidence="2 3" key="1">
    <citation type="submission" date="2016-04" db="EMBL/GenBank/DDBJ databases">
        <title>Genome analyses suggest a sexual origin of heterokaryosis in a supposedly ancient asexual fungus.</title>
        <authorList>
            <person name="Ropars J."/>
            <person name="Sedzielewska K."/>
            <person name="Noel J."/>
            <person name="Charron P."/>
            <person name="Farinelli L."/>
            <person name="Marton T."/>
            <person name="Kruger M."/>
            <person name="Pelin A."/>
            <person name="Brachmann A."/>
            <person name="Corradi N."/>
        </authorList>
    </citation>
    <scope>NUCLEOTIDE SEQUENCE [LARGE SCALE GENOMIC DNA]</scope>
    <source>
        <strain evidence="2 3">C2</strain>
    </source>
</reference>
<dbReference type="VEuPathDB" id="FungiDB:FUN_023178"/>
<name>A0A2N1N0P3_9GLOM</name>
<evidence type="ECO:0000313" key="3">
    <source>
        <dbReference type="Proteomes" id="UP000233469"/>
    </source>
</evidence>
<reference evidence="2 3" key="2">
    <citation type="submission" date="2017-10" db="EMBL/GenBank/DDBJ databases">
        <title>Extensive intraspecific genome diversity in a model arbuscular mycorrhizal fungus.</title>
        <authorList>
            <person name="Chen E.C.H."/>
            <person name="Morin E."/>
            <person name="Baudet D."/>
            <person name="Noel J."/>
            <person name="Ndikumana S."/>
            <person name="Charron P."/>
            <person name="St-Onge C."/>
            <person name="Giorgi J."/>
            <person name="Grigoriev I.V."/>
            <person name="Roux C."/>
            <person name="Martin F.M."/>
            <person name="Corradi N."/>
        </authorList>
    </citation>
    <scope>NUCLEOTIDE SEQUENCE [LARGE SCALE GENOMIC DNA]</scope>
    <source>
        <strain evidence="2 3">C2</strain>
    </source>
</reference>
<evidence type="ECO:0000313" key="2">
    <source>
        <dbReference type="EMBL" id="PKK67465.1"/>
    </source>
</evidence>